<sequence>MITLYSIKGIAYQESDSLLAGNNVSSTYTLTNTVALNYGITGNQSDKISSGYSVNILAQCSANILAQQLAKTLADVSAKIYANQSPKFTGNQSGEYFSGYKSGEYLRTPKRGSAKRGEFTPFAKGDFSHLSKEENYPHWQGLIWVTTRGGIELLDTIKNERIEFSESIKKGSQSATLGNVDIEYRASENYQHSDHFAVSTDKSECLVKNFDDNHFTFLLTFGYSKKALAKSSVRICTLNQLLATHDAPCVFFCVNAYAYLLNAVLYRSYSMVALVRQLSGWLDSSNSSSANLANVITPIEICTSGDDSLVKLLEIIVMMAIPTQTQFKFLFLSIKRSDTTAKPCRIAVTASNEHDARLMLVRDYILSFAGRLPAIGGKHHA</sequence>
<dbReference type="Pfam" id="PF10554">
    <property type="entry name" value="Phage_ASH"/>
    <property type="match status" value="1"/>
</dbReference>
<dbReference type="InterPro" id="IPR018880">
    <property type="entry name" value="Phage_P4_Ash"/>
</dbReference>
<evidence type="ECO:0000313" key="1">
    <source>
        <dbReference type="EMBL" id="ELR5216420.1"/>
    </source>
</evidence>
<evidence type="ECO:0000313" key="2">
    <source>
        <dbReference type="EMBL" id="EMR4588607.1"/>
    </source>
</evidence>
<gene>
    <name evidence="2" type="ORF">M0K77_000882</name>
    <name evidence="1" type="ORF">M0K77_RS04410</name>
</gene>
<reference evidence="1" key="1">
    <citation type="submission" date="2023-10" db="EMBL/GenBank/DDBJ databases">
        <authorList>
            <consortium name="Clinical and Environmental Microbiology Branch: Whole genome sequencing antimicrobial resistance pathogens in the healthcare setting"/>
        </authorList>
    </citation>
    <scope>NUCLEOTIDE SEQUENCE</scope>
    <source>
        <strain evidence="1">2020QW-00022</strain>
    </source>
</reference>
<dbReference type="EMBL" id="ABEXCJ040000001">
    <property type="protein sequence ID" value="ELR5216420.1"/>
    <property type="molecule type" value="Genomic_DNA"/>
</dbReference>
<protein>
    <submittedName>
        <fullName evidence="1">Host cell division inhibitor Icd-like protein</fullName>
    </submittedName>
</protein>
<name>A0AAD2VQ17_PRORE</name>
<dbReference type="NCBIfam" id="NF033153">
    <property type="entry name" value="phage_ICD_like"/>
    <property type="match status" value="1"/>
</dbReference>
<comment type="caution">
    <text evidence="1">The sequence shown here is derived from an EMBL/GenBank/DDBJ whole genome shotgun (WGS) entry which is preliminary data.</text>
</comment>
<proteinExistence type="predicted"/>
<dbReference type="AlphaFoldDB" id="A0AAD2VQ17"/>
<organism evidence="1">
    <name type="scientific">Providencia rettgeri</name>
    <dbReference type="NCBI Taxonomy" id="587"/>
    <lineage>
        <taxon>Bacteria</taxon>
        <taxon>Pseudomonadati</taxon>
        <taxon>Pseudomonadota</taxon>
        <taxon>Gammaproteobacteria</taxon>
        <taxon>Enterobacterales</taxon>
        <taxon>Morganellaceae</taxon>
        <taxon>Providencia</taxon>
    </lineage>
</organism>
<accession>A0AAD2VQ17</accession>
<dbReference type="EMBL" id="ABEXCJ050000001">
    <property type="protein sequence ID" value="EMR4588607.1"/>
    <property type="molecule type" value="Genomic_DNA"/>
</dbReference>